<dbReference type="AlphaFoldDB" id="A0A7S0J0H5"/>
<organism evidence="3">
    <name type="scientific">Calcidiscus leptoporus</name>
    <dbReference type="NCBI Taxonomy" id="127549"/>
    <lineage>
        <taxon>Eukaryota</taxon>
        <taxon>Haptista</taxon>
        <taxon>Haptophyta</taxon>
        <taxon>Prymnesiophyceae</taxon>
        <taxon>Coccolithales</taxon>
        <taxon>Calcidiscaceae</taxon>
        <taxon>Calcidiscus</taxon>
    </lineage>
</organism>
<keyword evidence="2" id="KW-0732">Signal</keyword>
<gene>
    <name evidence="3" type="ORF">CLEP1334_LOCUS12603</name>
</gene>
<sequence length="244" mass="27262">MASVFLCHQWIVLVLVLVLHVGHAVSCCTRVFVKLHARAAAPARSLTPHLTAPRELRDTFPDETQTPVEVVEHQLEALRQGNVRVFWRFVSPESKRETGTLRGGRYKYLRPPDFHSLPRFQPLLYSLDYKVVGALSIDERRCRFRCRVRVWPAGGERECSGGAIPSPPVEYIWRLTLQPLERPVCYDDDPMQQGISTGPPFAGCWLSDSVELDGRWGGGSDDGDEPPNPPDGGGGLGLRILLQV</sequence>
<evidence type="ECO:0000313" key="3">
    <source>
        <dbReference type="EMBL" id="CAD8537321.1"/>
    </source>
</evidence>
<feature type="region of interest" description="Disordered" evidence="1">
    <location>
        <begin position="215"/>
        <end position="236"/>
    </location>
</feature>
<dbReference type="EMBL" id="HBER01025019">
    <property type="protein sequence ID" value="CAD8537321.1"/>
    <property type="molecule type" value="Transcribed_RNA"/>
</dbReference>
<accession>A0A7S0J0H5</accession>
<name>A0A7S0J0H5_9EUKA</name>
<proteinExistence type="predicted"/>
<evidence type="ECO:0000256" key="2">
    <source>
        <dbReference type="SAM" id="SignalP"/>
    </source>
</evidence>
<evidence type="ECO:0000256" key="1">
    <source>
        <dbReference type="SAM" id="MobiDB-lite"/>
    </source>
</evidence>
<protein>
    <submittedName>
        <fullName evidence="3">Uncharacterized protein</fullName>
    </submittedName>
</protein>
<reference evidence="3" key="1">
    <citation type="submission" date="2021-01" db="EMBL/GenBank/DDBJ databases">
        <authorList>
            <person name="Corre E."/>
            <person name="Pelletier E."/>
            <person name="Niang G."/>
            <person name="Scheremetjew M."/>
            <person name="Finn R."/>
            <person name="Kale V."/>
            <person name="Holt S."/>
            <person name="Cochrane G."/>
            <person name="Meng A."/>
            <person name="Brown T."/>
            <person name="Cohen L."/>
        </authorList>
    </citation>
    <scope>NUCLEOTIDE SEQUENCE</scope>
    <source>
        <strain evidence="3">RCC1130</strain>
    </source>
</reference>
<feature type="chain" id="PRO_5031443158" evidence="2">
    <location>
        <begin position="25"/>
        <end position="244"/>
    </location>
</feature>
<feature type="signal peptide" evidence="2">
    <location>
        <begin position="1"/>
        <end position="24"/>
    </location>
</feature>